<dbReference type="InterPro" id="IPR049449">
    <property type="entry name" value="TesB_ACOT8-like_N"/>
</dbReference>
<dbReference type="InterPro" id="IPR003703">
    <property type="entry name" value="Acyl_CoA_thio"/>
</dbReference>
<accession>A0A401YI59</accession>
<dbReference type="Gene3D" id="2.40.160.210">
    <property type="entry name" value="Acyl-CoA thioesterase, double hotdog domain"/>
    <property type="match status" value="1"/>
</dbReference>
<evidence type="ECO:0000313" key="6">
    <source>
        <dbReference type="Proteomes" id="UP000286931"/>
    </source>
</evidence>
<sequence length="297" mass="31415">MTGGVATWPTIAAADLVDVLDLERPTAADPADSADPDAAITRFRARNLVTPIPRTLGAQVLAQTVVAAERVVPHMAVQTLQGVFPRAGDPTAPVDVRVERLHEGRSAAILQVGFRQGAAEHYRAFVTLGVAGPELVRHADALPAGVPGPEECAEVSVPMLPWETRTAGGAAALSPDAVGPPRLDLWTRCTAVPDTATAARAILAWSTEGFLGPVALRPYSRAELERRGGRSMSVALSQNITFHEPFSAHEWLLLRCASEYAGDGRMHGRIRVFTRAGRPVASVSADGLMRPGPRPGA</sequence>
<name>A0A401YI59_9ACTN</name>
<dbReference type="Pfam" id="PF20789">
    <property type="entry name" value="4HBT_3C"/>
    <property type="match status" value="1"/>
</dbReference>
<evidence type="ECO:0000259" key="4">
    <source>
        <dbReference type="Pfam" id="PF20789"/>
    </source>
</evidence>
<dbReference type="GO" id="GO:0047617">
    <property type="term" value="F:fatty acyl-CoA hydrolase activity"/>
    <property type="evidence" value="ECO:0007669"/>
    <property type="project" value="InterPro"/>
</dbReference>
<dbReference type="PANTHER" id="PTHR11066">
    <property type="entry name" value="ACYL-COA THIOESTERASE"/>
    <property type="match status" value="1"/>
</dbReference>
<gene>
    <name evidence="5" type="ORF">EHYA_01888</name>
</gene>
<reference evidence="5 6" key="1">
    <citation type="submission" date="2018-12" db="EMBL/GenBank/DDBJ databases">
        <title>Draft genome sequence of Embleya hyalina NBRC 13850T.</title>
        <authorList>
            <person name="Komaki H."/>
            <person name="Hosoyama A."/>
            <person name="Kimura A."/>
            <person name="Ichikawa N."/>
            <person name="Tamura T."/>
        </authorList>
    </citation>
    <scope>NUCLEOTIDE SEQUENCE [LARGE SCALE GENOMIC DNA]</scope>
    <source>
        <strain evidence="5 6">NBRC 13850</strain>
    </source>
</reference>
<dbReference type="CDD" id="cd03444">
    <property type="entry name" value="Thioesterase_II_repeat1"/>
    <property type="match status" value="1"/>
</dbReference>
<dbReference type="GO" id="GO:0009062">
    <property type="term" value="P:fatty acid catabolic process"/>
    <property type="evidence" value="ECO:0007669"/>
    <property type="project" value="TreeGrafter"/>
</dbReference>
<evidence type="ECO:0000259" key="3">
    <source>
        <dbReference type="Pfam" id="PF13622"/>
    </source>
</evidence>
<dbReference type="InterPro" id="IPR042171">
    <property type="entry name" value="Acyl-CoA_hotdog"/>
</dbReference>
<dbReference type="PANTHER" id="PTHR11066:SF34">
    <property type="entry name" value="ACYL-COENZYME A THIOESTERASE 8"/>
    <property type="match status" value="1"/>
</dbReference>
<proteinExistence type="inferred from homology"/>
<dbReference type="InterPro" id="IPR029069">
    <property type="entry name" value="HotDog_dom_sf"/>
</dbReference>
<dbReference type="Pfam" id="PF13622">
    <property type="entry name" value="4HBT_3"/>
    <property type="match status" value="1"/>
</dbReference>
<feature type="domain" description="Acyl-CoA thioesterase-like N-terminal HotDog" evidence="3">
    <location>
        <begin position="56"/>
        <end position="128"/>
    </location>
</feature>
<dbReference type="GO" id="GO:0006637">
    <property type="term" value="P:acyl-CoA metabolic process"/>
    <property type="evidence" value="ECO:0007669"/>
    <property type="project" value="InterPro"/>
</dbReference>
<dbReference type="RefSeq" id="WP_246126549.1">
    <property type="nucleotide sequence ID" value="NZ_BIFH01000015.1"/>
</dbReference>
<keyword evidence="6" id="KW-1185">Reference proteome</keyword>
<feature type="domain" description="Acyl-CoA thioesterase-like C-terminal" evidence="4">
    <location>
        <begin position="161"/>
        <end position="283"/>
    </location>
</feature>
<dbReference type="Proteomes" id="UP000286931">
    <property type="component" value="Unassembled WGS sequence"/>
</dbReference>
<keyword evidence="2" id="KW-0378">Hydrolase</keyword>
<organism evidence="5 6">
    <name type="scientific">Embleya hyalina</name>
    <dbReference type="NCBI Taxonomy" id="516124"/>
    <lineage>
        <taxon>Bacteria</taxon>
        <taxon>Bacillati</taxon>
        <taxon>Actinomycetota</taxon>
        <taxon>Actinomycetes</taxon>
        <taxon>Kitasatosporales</taxon>
        <taxon>Streptomycetaceae</taxon>
        <taxon>Embleya</taxon>
    </lineage>
</organism>
<evidence type="ECO:0000256" key="1">
    <source>
        <dbReference type="ARBA" id="ARBA00006538"/>
    </source>
</evidence>
<dbReference type="EMBL" id="BIFH01000015">
    <property type="protein sequence ID" value="GCD94229.1"/>
    <property type="molecule type" value="Genomic_DNA"/>
</dbReference>
<protein>
    <submittedName>
        <fullName evidence="5">Acyl-CoA thioesterase II</fullName>
    </submittedName>
</protein>
<evidence type="ECO:0000313" key="5">
    <source>
        <dbReference type="EMBL" id="GCD94229.1"/>
    </source>
</evidence>
<evidence type="ECO:0000256" key="2">
    <source>
        <dbReference type="ARBA" id="ARBA00022801"/>
    </source>
</evidence>
<dbReference type="SUPFAM" id="SSF54637">
    <property type="entry name" value="Thioesterase/thiol ester dehydrase-isomerase"/>
    <property type="match status" value="2"/>
</dbReference>
<dbReference type="AlphaFoldDB" id="A0A401YI59"/>
<comment type="similarity">
    <text evidence="1">Belongs to the C/M/P thioester hydrolase family.</text>
</comment>
<comment type="caution">
    <text evidence="5">The sequence shown here is derived from an EMBL/GenBank/DDBJ whole genome shotgun (WGS) entry which is preliminary data.</text>
</comment>
<dbReference type="InterPro" id="IPR049450">
    <property type="entry name" value="ACOT8-like_C"/>
</dbReference>